<keyword evidence="2" id="KW-1133">Transmembrane helix</keyword>
<dbReference type="RefSeq" id="WP_106458770.1">
    <property type="nucleotide sequence ID" value="NZ_PXOH01000032.1"/>
</dbReference>
<evidence type="ECO:0000313" key="4">
    <source>
        <dbReference type="Proteomes" id="UP000239001"/>
    </source>
</evidence>
<dbReference type="Proteomes" id="UP000239001">
    <property type="component" value="Unassembled WGS sequence"/>
</dbReference>
<dbReference type="OrthoDB" id="490216at2"/>
<feature type="compositionally biased region" description="Acidic residues" evidence="1">
    <location>
        <begin position="180"/>
        <end position="195"/>
    </location>
</feature>
<sequence length="265" mass="30212">MTANVFDRTTAGFLILILPLAIVIMILFTAWKWILLFMGLSLALKIWQNYQWTKWSRTIDPVFHQLVTENQGCLTPMDLSQKANLSGWTAKEFLERKAEEFGAQRKKIDDEGVVYYFLTANALGSIFADSDPVEEEEDEIIETKSSPVISPEASVMNISKILDFEEELEEDETPSNFTLTEEDDEDESDLIDSSDDSLLSESSDQLSLIQSELAKRLDTNSSTVGRRKSEPDFAQWSQSRDPEGIAWKYVRRTRTFVPTNIENNS</sequence>
<evidence type="ECO:0000256" key="2">
    <source>
        <dbReference type="SAM" id="Phobius"/>
    </source>
</evidence>
<reference evidence="3 4" key="1">
    <citation type="submission" date="2018-03" db="EMBL/GenBank/DDBJ databases">
        <title>The ancient ancestry and fast evolution of plastids.</title>
        <authorList>
            <person name="Moore K.R."/>
            <person name="Magnabosco C."/>
            <person name="Momper L."/>
            <person name="Gold D.A."/>
            <person name="Bosak T."/>
            <person name="Fournier G.P."/>
        </authorList>
    </citation>
    <scope>NUCLEOTIDE SEQUENCE [LARGE SCALE GENOMIC DNA]</scope>
    <source>
        <strain evidence="3 4">CCALA 016</strain>
    </source>
</reference>
<proteinExistence type="predicted"/>
<protein>
    <submittedName>
        <fullName evidence="3">Uncharacterized protein</fullName>
    </submittedName>
</protein>
<evidence type="ECO:0000313" key="3">
    <source>
        <dbReference type="EMBL" id="PSF33177.1"/>
    </source>
</evidence>
<comment type="caution">
    <text evidence="3">The sequence shown here is derived from an EMBL/GenBank/DDBJ whole genome shotgun (WGS) entry which is preliminary data.</text>
</comment>
<feature type="region of interest" description="Disordered" evidence="1">
    <location>
        <begin position="166"/>
        <end position="204"/>
    </location>
</feature>
<evidence type="ECO:0000256" key="1">
    <source>
        <dbReference type="SAM" id="MobiDB-lite"/>
    </source>
</evidence>
<dbReference type="EMBL" id="PXOH01000032">
    <property type="protein sequence ID" value="PSF33177.1"/>
    <property type="molecule type" value="Genomic_DNA"/>
</dbReference>
<dbReference type="AlphaFoldDB" id="A0A2T1LSV0"/>
<feature type="region of interest" description="Disordered" evidence="1">
    <location>
        <begin position="218"/>
        <end position="240"/>
    </location>
</feature>
<reference evidence="3 4" key="2">
    <citation type="submission" date="2018-03" db="EMBL/GenBank/DDBJ databases">
        <authorList>
            <person name="Keele B.F."/>
        </authorList>
    </citation>
    <scope>NUCLEOTIDE SEQUENCE [LARGE SCALE GENOMIC DNA]</scope>
    <source>
        <strain evidence="3 4">CCALA 016</strain>
    </source>
</reference>
<keyword evidence="2" id="KW-0812">Transmembrane</keyword>
<organism evidence="3 4">
    <name type="scientific">Aphanothece hegewaldii CCALA 016</name>
    <dbReference type="NCBI Taxonomy" id="2107694"/>
    <lineage>
        <taxon>Bacteria</taxon>
        <taxon>Bacillati</taxon>
        <taxon>Cyanobacteriota</taxon>
        <taxon>Cyanophyceae</taxon>
        <taxon>Oscillatoriophycideae</taxon>
        <taxon>Chroococcales</taxon>
        <taxon>Aphanothecaceae</taxon>
        <taxon>Aphanothece</taxon>
    </lineage>
</organism>
<gene>
    <name evidence="3" type="ORF">C7H19_20445</name>
</gene>
<keyword evidence="4" id="KW-1185">Reference proteome</keyword>
<keyword evidence="2" id="KW-0472">Membrane</keyword>
<name>A0A2T1LSV0_9CHRO</name>
<feature type="transmembrane region" description="Helical" evidence="2">
    <location>
        <begin position="12"/>
        <end position="35"/>
    </location>
</feature>
<accession>A0A2T1LSV0</accession>